<evidence type="ECO:0000313" key="1">
    <source>
        <dbReference type="EMBL" id="PLW84036.1"/>
    </source>
</evidence>
<gene>
    <name evidence="1" type="ORF">CWI75_01400</name>
</gene>
<dbReference type="AlphaFoldDB" id="A0A2N5Y6M0"/>
<organism evidence="1 2">
    <name type="scientific">Kineobactrum sediminis</name>
    <dbReference type="NCBI Taxonomy" id="1905677"/>
    <lineage>
        <taxon>Bacteria</taxon>
        <taxon>Pseudomonadati</taxon>
        <taxon>Pseudomonadota</taxon>
        <taxon>Gammaproteobacteria</taxon>
        <taxon>Cellvibrionales</taxon>
        <taxon>Halieaceae</taxon>
        <taxon>Kineobactrum</taxon>
    </lineage>
</organism>
<sequence>MRLIENFATRRRWETEMANASGQLKRWLLGGFLVLGIGSTQASSPLTAGQPLPPLLIDNQGELLLEDGRRHFQSWHSDSGLGQPQVIQYMAARISTSKLNEPLTDALKGAEFPPGTLRVTTILNLADAVWGTRGFVLGELESNKKMHPEAILVADESGAGLEQWQLAAKNSAIAVVSPDGVIALVHEGALDSAGISQVLAMIQGWIEPQ</sequence>
<protein>
    <submittedName>
        <fullName evidence="1">YtfJ family protein</fullName>
    </submittedName>
</protein>
<accession>A0A2N5Y6M0</accession>
<dbReference type="InterPro" id="IPR006513">
    <property type="entry name" value="YtfJ_HI0045"/>
</dbReference>
<dbReference type="Proteomes" id="UP000234845">
    <property type="component" value="Unassembled WGS sequence"/>
</dbReference>
<evidence type="ECO:0000313" key="2">
    <source>
        <dbReference type="Proteomes" id="UP000234845"/>
    </source>
</evidence>
<proteinExistence type="predicted"/>
<reference evidence="2" key="1">
    <citation type="submission" date="2017-11" db="EMBL/GenBank/DDBJ databases">
        <title>The draft genome sequence of Chromatocurvus sp. F02.</title>
        <authorList>
            <person name="Du Z.-J."/>
            <person name="Chang Y.-Q."/>
        </authorList>
    </citation>
    <scope>NUCLEOTIDE SEQUENCE [LARGE SCALE GENOMIC DNA]</scope>
    <source>
        <strain evidence="2">F02</strain>
    </source>
</reference>
<comment type="caution">
    <text evidence="1">The sequence shown here is derived from an EMBL/GenBank/DDBJ whole genome shotgun (WGS) entry which is preliminary data.</text>
</comment>
<dbReference type="EMBL" id="PKLZ01000001">
    <property type="protein sequence ID" value="PLW84036.1"/>
    <property type="molecule type" value="Genomic_DNA"/>
</dbReference>
<name>A0A2N5Y6M0_9GAMM</name>
<dbReference type="Pfam" id="PF09695">
    <property type="entry name" value="YtfJ_HI0045"/>
    <property type="match status" value="1"/>
</dbReference>
<keyword evidence="2" id="KW-1185">Reference proteome</keyword>